<comment type="similarity">
    <text evidence="3">Belongs to the nurim family.</text>
</comment>
<reference evidence="13 14" key="1">
    <citation type="submission" date="2018-08" db="EMBL/GenBank/DDBJ databases">
        <title>Acidipila sp. 4G-K13, an acidobacterium isolated from forest soil.</title>
        <authorList>
            <person name="Gao Z.-H."/>
            <person name="Qiu L.-H."/>
        </authorList>
    </citation>
    <scope>NUCLEOTIDE SEQUENCE [LARGE SCALE GENOMIC DNA]</scope>
    <source>
        <strain evidence="13 14">4G-K13</strain>
    </source>
</reference>
<dbReference type="Proteomes" id="UP000264702">
    <property type="component" value="Unassembled WGS sequence"/>
</dbReference>
<keyword evidence="14" id="KW-1185">Reference proteome</keyword>
<dbReference type="GO" id="GO:0016020">
    <property type="term" value="C:membrane"/>
    <property type="evidence" value="ECO:0007669"/>
    <property type="project" value="UniProtKB-SubCell"/>
</dbReference>
<evidence type="ECO:0000256" key="7">
    <source>
        <dbReference type="ARBA" id="ARBA00022691"/>
    </source>
</evidence>
<feature type="transmembrane region" description="Helical" evidence="12">
    <location>
        <begin position="82"/>
        <end position="103"/>
    </location>
</feature>
<keyword evidence="7" id="KW-0949">S-adenosyl-L-methionine</keyword>
<keyword evidence="5 13" id="KW-0489">Methyltransferase</keyword>
<evidence type="ECO:0000256" key="4">
    <source>
        <dbReference type="ARBA" id="ARBA00012149"/>
    </source>
</evidence>
<evidence type="ECO:0000313" key="13">
    <source>
        <dbReference type="EMBL" id="RFU15297.1"/>
    </source>
</evidence>
<dbReference type="EMBL" id="QVQT01000006">
    <property type="protein sequence ID" value="RFU15297.1"/>
    <property type="molecule type" value="Genomic_DNA"/>
</dbReference>
<feature type="transmembrane region" description="Helical" evidence="12">
    <location>
        <begin position="115"/>
        <end position="140"/>
    </location>
</feature>
<dbReference type="Gene3D" id="1.20.120.1630">
    <property type="match status" value="1"/>
</dbReference>
<dbReference type="AlphaFoldDB" id="A0A372IK53"/>
<evidence type="ECO:0000256" key="2">
    <source>
        <dbReference type="ARBA" id="ARBA00004141"/>
    </source>
</evidence>
<keyword evidence="6 13" id="KW-0808">Transferase</keyword>
<protein>
    <recommendedName>
        <fullName evidence="4">methanethiol S-methyltransferase</fullName>
        <ecNumber evidence="4">2.1.1.334</ecNumber>
    </recommendedName>
</protein>
<dbReference type="GO" id="GO:0032259">
    <property type="term" value="P:methylation"/>
    <property type="evidence" value="ECO:0007669"/>
    <property type="project" value="UniProtKB-KW"/>
</dbReference>
<evidence type="ECO:0000256" key="11">
    <source>
        <dbReference type="ARBA" id="ARBA00048134"/>
    </source>
</evidence>
<evidence type="ECO:0000256" key="1">
    <source>
        <dbReference type="ARBA" id="ARBA00002096"/>
    </source>
</evidence>
<feature type="transmembrane region" description="Helical" evidence="12">
    <location>
        <begin position="41"/>
        <end position="61"/>
    </location>
</feature>
<keyword evidence="10 12" id="KW-0472">Membrane</keyword>
<dbReference type="NCBIfam" id="NF045656">
    <property type="entry name" value="MeththiolMtaseMddA"/>
    <property type="match status" value="1"/>
</dbReference>
<dbReference type="InterPro" id="IPR033580">
    <property type="entry name" value="Nurim-like"/>
</dbReference>
<comment type="subcellular location">
    <subcellularLocation>
        <location evidence="2">Membrane</location>
        <topology evidence="2">Multi-pass membrane protein</topology>
    </subcellularLocation>
</comment>
<evidence type="ECO:0000256" key="6">
    <source>
        <dbReference type="ARBA" id="ARBA00022679"/>
    </source>
</evidence>
<accession>A0A372IK53</accession>
<dbReference type="RefSeq" id="WP_117302127.1">
    <property type="nucleotide sequence ID" value="NZ_QVQT02000006.1"/>
</dbReference>
<organism evidence="13 14">
    <name type="scientific">Paracidobacterium acidisoli</name>
    <dbReference type="NCBI Taxonomy" id="2303751"/>
    <lineage>
        <taxon>Bacteria</taxon>
        <taxon>Pseudomonadati</taxon>
        <taxon>Acidobacteriota</taxon>
        <taxon>Terriglobia</taxon>
        <taxon>Terriglobales</taxon>
        <taxon>Acidobacteriaceae</taxon>
        <taxon>Paracidobacterium</taxon>
    </lineage>
</organism>
<name>A0A372IK53_9BACT</name>
<evidence type="ECO:0000256" key="12">
    <source>
        <dbReference type="SAM" id="Phobius"/>
    </source>
</evidence>
<comment type="caution">
    <text evidence="13">The sequence shown here is derived from an EMBL/GenBank/DDBJ whole genome shotgun (WGS) entry which is preliminary data.</text>
</comment>
<keyword evidence="8 12" id="KW-0812">Transmembrane</keyword>
<dbReference type="EC" id="2.1.1.334" evidence="4"/>
<keyword evidence="9 12" id="KW-1133">Transmembrane helix</keyword>
<evidence type="ECO:0000256" key="3">
    <source>
        <dbReference type="ARBA" id="ARBA00010631"/>
    </source>
</evidence>
<dbReference type="PANTHER" id="PTHR31040:SF1">
    <property type="entry name" value="NURIM"/>
    <property type="match status" value="1"/>
</dbReference>
<proteinExistence type="inferred from homology"/>
<comment type="catalytic activity">
    <reaction evidence="11">
        <text>methanethiol + S-adenosyl-L-methionine = dimethyl sulfide + S-adenosyl-L-homocysteine + H(+)</text>
        <dbReference type="Rhea" id="RHEA:50428"/>
        <dbReference type="ChEBI" id="CHEBI:15378"/>
        <dbReference type="ChEBI" id="CHEBI:16007"/>
        <dbReference type="ChEBI" id="CHEBI:17437"/>
        <dbReference type="ChEBI" id="CHEBI:57856"/>
        <dbReference type="ChEBI" id="CHEBI:59789"/>
        <dbReference type="EC" id="2.1.1.334"/>
    </reaction>
</comment>
<gene>
    <name evidence="13" type="ORF">D0Y96_16555</name>
</gene>
<evidence type="ECO:0000256" key="10">
    <source>
        <dbReference type="ARBA" id="ARBA00023136"/>
    </source>
</evidence>
<evidence type="ECO:0000256" key="5">
    <source>
        <dbReference type="ARBA" id="ARBA00022603"/>
    </source>
</evidence>
<evidence type="ECO:0000313" key="14">
    <source>
        <dbReference type="Proteomes" id="UP000264702"/>
    </source>
</evidence>
<comment type="function">
    <text evidence="1">Catalyzes the methylation of methanethiol (MeSH) to yield dimethylsulphide (DMS).</text>
</comment>
<evidence type="ECO:0000256" key="8">
    <source>
        <dbReference type="ARBA" id="ARBA00022692"/>
    </source>
</evidence>
<sequence>MSRIAAYLYGILVYLIFFVTFLYAIGFVGNFFVPKSIDSGTAAFSIAALVIDALLLSLFAVQHSVMARPWFKKAWTRLIPSVIERSTYVLFASLCLDILYWLWRPMTGTIWSVQSSAGQIVLLALFCIGWLLVLASTLLISHTDLFGLRQVGLYMHNRPYEPIGFKAPAFYKKVRHPIYAGFLIAFWATPHMTQGHLLFAVATTGYILIAIQFEERDLVTYFGDAYRQYRQSTPMLVPFSKRAK</sequence>
<dbReference type="PANTHER" id="PTHR31040">
    <property type="entry name" value="NURIM"/>
    <property type="match status" value="1"/>
</dbReference>
<dbReference type="OrthoDB" id="9789029at2"/>
<feature type="transmembrane region" description="Helical" evidence="12">
    <location>
        <begin position="7"/>
        <end position="29"/>
    </location>
</feature>
<evidence type="ECO:0000256" key="9">
    <source>
        <dbReference type="ARBA" id="ARBA00022989"/>
    </source>
</evidence>
<dbReference type="InterPro" id="IPR054700">
    <property type="entry name" value="MddA"/>
</dbReference>
<dbReference type="GO" id="GO:0008168">
    <property type="term" value="F:methyltransferase activity"/>
    <property type="evidence" value="ECO:0007669"/>
    <property type="project" value="UniProtKB-KW"/>
</dbReference>